<sequence>MRVRGAMKSPEYHRSIVTTMTTTTTTKRRNVSRRYGHHWSTVIRGSVSLPLLLLLSCVAERSFAKASTIYRHTATGDDNDTSSMMMMMMEHANQDQPSQQFPVSAAATGGGGSSNGPALAPASLQAASPQTMTLTADKNKTKLLKCHCDICKDENYVCETDGVCFTSLTREADGSLKYSYR</sequence>
<dbReference type="InterPro" id="IPR045860">
    <property type="entry name" value="Snake_toxin-like_sf"/>
</dbReference>
<dbReference type="Gene3D" id="2.10.60.10">
    <property type="entry name" value="CD59"/>
    <property type="match status" value="1"/>
</dbReference>
<evidence type="ECO:0000256" key="2">
    <source>
        <dbReference type="ARBA" id="ARBA00022729"/>
    </source>
</evidence>
<evidence type="ECO:0000256" key="1">
    <source>
        <dbReference type="ARBA" id="ARBA00004370"/>
    </source>
</evidence>
<feature type="domain" description="Activin types I and II receptor" evidence="5">
    <location>
        <begin position="144"/>
        <end position="176"/>
    </location>
</feature>
<dbReference type="VEuPathDB" id="VectorBase:ADAR2_007806"/>
<evidence type="ECO:0000256" key="4">
    <source>
        <dbReference type="SAM" id="MobiDB-lite"/>
    </source>
</evidence>
<protein>
    <submittedName>
        <fullName evidence="6">Putative activin receptor type i</fullName>
    </submittedName>
</protein>
<dbReference type="EMBL" id="GGFL01004828">
    <property type="protein sequence ID" value="MBW69006.1"/>
    <property type="molecule type" value="Transcribed_RNA"/>
</dbReference>
<keyword evidence="3" id="KW-0472">Membrane</keyword>
<feature type="region of interest" description="Disordered" evidence="4">
    <location>
        <begin position="94"/>
        <end position="118"/>
    </location>
</feature>
<dbReference type="GO" id="GO:0004675">
    <property type="term" value="F:transmembrane receptor protein serine/threonine kinase activity"/>
    <property type="evidence" value="ECO:0007669"/>
    <property type="project" value="InterPro"/>
</dbReference>
<comment type="subcellular location">
    <subcellularLocation>
        <location evidence="1">Membrane</location>
    </subcellularLocation>
</comment>
<accession>A0A2M4CUI0</accession>
<keyword evidence="2" id="KW-0732">Signal</keyword>
<dbReference type="Pfam" id="PF01064">
    <property type="entry name" value="Activin_recp"/>
    <property type="match status" value="1"/>
</dbReference>
<reference evidence="6" key="1">
    <citation type="submission" date="2018-01" db="EMBL/GenBank/DDBJ databases">
        <title>An insight into the sialome of Amazonian anophelines.</title>
        <authorList>
            <person name="Ribeiro J.M."/>
            <person name="Scarpassa V."/>
            <person name="Calvo E."/>
        </authorList>
    </citation>
    <scope>NUCLEOTIDE SEQUENCE</scope>
</reference>
<proteinExistence type="predicted"/>
<evidence type="ECO:0000256" key="3">
    <source>
        <dbReference type="ARBA" id="ARBA00023136"/>
    </source>
</evidence>
<keyword evidence="6" id="KW-0675">Receptor</keyword>
<evidence type="ECO:0000313" key="6">
    <source>
        <dbReference type="EMBL" id="MBW69006.1"/>
    </source>
</evidence>
<name>A0A2M4CUI0_ANODA</name>
<dbReference type="AlphaFoldDB" id="A0A2M4CUI0"/>
<evidence type="ECO:0000259" key="5">
    <source>
        <dbReference type="Pfam" id="PF01064"/>
    </source>
</evidence>
<organism evidence="6">
    <name type="scientific">Anopheles darlingi</name>
    <name type="common">Mosquito</name>
    <dbReference type="NCBI Taxonomy" id="43151"/>
    <lineage>
        <taxon>Eukaryota</taxon>
        <taxon>Metazoa</taxon>
        <taxon>Ecdysozoa</taxon>
        <taxon>Arthropoda</taxon>
        <taxon>Hexapoda</taxon>
        <taxon>Insecta</taxon>
        <taxon>Pterygota</taxon>
        <taxon>Neoptera</taxon>
        <taxon>Endopterygota</taxon>
        <taxon>Diptera</taxon>
        <taxon>Nematocera</taxon>
        <taxon>Culicoidea</taxon>
        <taxon>Culicidae</taxon>
        <taxon>Anophelinae</taxon>
        <taxon>Anopheles</taxon>
    </lineage>
</organism>
<dbReference type="InterPro" id="IPR000472">
    <property type="entry name" value="Activin_recp"/>
</dbReference>
<dbReference type="GO" id="GO:0016020">
    <property type="term" value="C:membrane"/>
    <property type="evidence" value="ECO:0007669"/>
    <property type="project" value="UniProtKB-SubCell"/>
</dbReference>